<proteinExistence type="predicted"/>
<evidence type="ECO:0000313" key="2">
    <source>
        <dbReference type="Proteomes" id="UP000595362"/>
    </source>
</evidence>
<gene>
    <name evidence="1" type="ORF">HYS17_06430</name>
</gene>
<name>A0A7T5R0C2_9BACT</name>
<evidence type="ECO:0000313" key="1">
    <source>
        <dbReference type="EMBL" id="QQG35204.1"/>
    </source>
</evidence>
<organism evidence="1 2">
    <name type="scientific">Micavibrio aeruginosavorus</name>
    <dbReference type="NCBI Taxonomy" id="349221"/>
    <lineage>
        <taxon>Bacteria</taxon>
        <taxon>Pseudomonadati</taxon>
        <taxon>Bdellovibrionota</taxon>
        <taxon>Bdellovibrionia</taxon>
        <taxon>Bdellovibrionales</taxon>
        <taxon>Pseudobdellovibrionaceae</taxon>
        <taxon>Micavibrio</taxon>
    </lineage>
</organism>
<protein>
    <submittedName>
        <fullName evidence="1">Uncharacterized protein</fullName>
    </submittedName>
</protein>
<accession>A0A7T5R0C2</accession>
<sequence>MPIEKLATIALKGLAHYEFNKISRGNVDPGQAHDGMMLQVSSMVHGAADVVLPKAGLAAALEIQDLVHRIFSRVFESKKSRFLTAGKGEAYIHGLLETLAQTDQIEDPVLAITAAPLARRVSDMILNFQDSAFDPDVNKKNPGLIDAYVLALMESFDYMKSVYGDDEAREKVRPVMERAIRSDLLSDILRAQFTGNHNPSGVLWGKKDWKTLENRLFPA</sequence>
<reference evidence="1 2" key="1">
    <citation type="submission" date="2020-07" db="EMBL/GenBank/DDBJ databases">
        <title>Huge and variable diversity of episymbiotic CPR bacteria and DPANN archaea in groundwater ecosystems.</title>
        <authorList>
            <person name="He C.Y."/>
            <person name="Keren R."/>
            <person name="Whittaker M."/>
            <person name="Farag I.F."/>
            <person name="Doudna J."/>
            <person name="Cate J.H.D."/>
            <person name="Banfield J.F."/>
        </authorList>
    </citation>
    <scope>NUCLEOTIDE SEQUENCE [LARGE SCALE GENOMIC DNA]</scope>
    <source>
        <strain evidence="1">NC_groundwater_70_Ag_B-0.1um_54_66</strain>
    </source>
</reference>
<dbReference type="Proteomes" id="UP000595362">
    <property type="component" value="Chromosome"/>
</dbReference>
<dbReference type="AlphaFoldDB" id="A0A7T5R0C2"/>
<dbReference type="EMBL" id="CP066681">
    <property type="protein sequence ID" value="QQG35204.1"/>
    <property type="molecule type" value="Genomic_DNA"/>
</dbReference>